<proteinExistence type="predicted"/>
<dbReference type="STRING" id="1618578.UV74_C0013G0357"/>
<protein>
    <submittedName>
        <fullName evidence="3">Glycosyl transferase group 1</fullName>
    </submittedName>
</protein>
<organism evidence="3 4">
    <name type="scientific">Candidatus Woesebacteria bacterium GW2011_GWB1_43_14</name>
    <dbReference type="NCBI Taxonomy" id="1618578"/>
    <lineage>
        <taxon>Bacteria</taxon>
        <taxon>Candidatus Woeseibacteriota</taxon>
    </lineage>
</organism>
<accession>A0A0G1DHA1</accession>
<dbReference type="Pfam" id="PF00534">
    <property type="entry name" value="Glycos_transf_1"/>
    <property type="match status" value="1"/>
</dbReference>
<evidence type="ECO:0000313" key="4">
    <source>
        <dbReference type="Proteomes" id="UP000034090"/>
    </source>
</evidence>
<feature type="domain" description="Glycosyl transferase family 1" evidence="1">
    <location>
        <begin position="182"/>
        <end position="343"/>
    </location>
</feature>
<evidence type="ECO:0000259" key="2">
    <source>
        <dbReference type="Pfam" id="PF13439"/>
    </source>
</evidence>
<dbReference type="Gene3D" id="3.40.50.2000">
    <property type="entry name" value="Glycogen Phosphorylase B"/>
    <property type="match status" value="2"/>
</dbReference>
<dbReference type="AlphaFoldDB" id="A0A0G1DHA1"/>
<dbReference type="InterPro" id="IPR050194">
    <property type="entry name" value="Glycosyltransferase_grp1"/>
</dbReference>
<evidence type="ECO:0000259" key="1">
    <source>
        <dbReference type="Pfam" id="PF00534"/>
    </source>
</evidence>
<dbReference type="CDD" id="cd03801">
    <property type="entry name" value="GT4_PimA-like"/>
    <property type="match status" value="1"/>
</dbReference>
<dbReference type="Pfam" id="PF13439">
    <property type="entry name" value="Glyco_transf_4"/>
    <property type="match status" value="1"/>
</dbReference>
<dbReference type="SUPFAM" id="SSF53756">
    <property type="entry name" value="UDP-Glycosyltransferase/glycogen phosphorylase"/>
    <property type="match status" value="1"/>
</dbReference>
<reference evidence="3 4" key="1">
    <citation type="journal article" date="2015" name="Nature">
        <title>rRNA introns, odd ribosomes, and small enigmatic genomes across a large radiation of phyla.</title>
        <authorList>
            <person name="Brown C.T."/>
            <person name="Hug L.A."/>
            <person name="Thomas B.C."/>
            <person name="Sharon I."/>
            <person name="Castelle C.J."/>
            <person name="Singh A."/>
            <person name="Wilkins M.J."/>
            <person name="Williams K.H."/>
            <person name="Banfield J.F."/>
        </authorList>
    </citation>
    <scope>NUCLEOTIDE SEQUENCE [LARGE SCALE GENOMIC DNA]</scope>
</reference>
<dbReference type="InterPro" id="IPR001296">
    <property type="entry name" value="Glyco_trans_1"/>
</dbReference>
<dbReference type="EMBL" id="LCFQ01000013">
    <property type="protein sequence ID" value="KKS97235.1"/>
    <property type="molecule type" value="Genomic_DNA"/>
</dbReference>
<dbReference type="PANTHER" id="PTHR45947:SF3">
    <property type="entry name" value="SULFOQUINOVOSYL TRANSFERASE SQD2"/>
    <property type="match status" value="1"/>
</dbReference>
<name>A0A0G1DHA1_9BACT</name>
<dbReference type="GO" id="GO:0016757">
    <property type="term" value="F:glycosyltransferase activity"/>
    <property type="evidence" value="ECO:0007669"/>
    <property type="project" value="InterPro"/>
</dbReference>
<sequence length="370" mass="42203">MSWRDPKHPQAGGAEQVMHEHMKGWIEAGHEVTLFSSKIHGQPKREELDGIKIVRSGHQYLGVQISGFIYWIKNCKKYSLVVDQFHGIPFFTPLYVSKPKLAVLQEVAREVWFTNPMPWPFNWIIGVIGYLSEFFIFQLYRATPFMVGSSSAKKDLERMGIPAKKIIIIPHGVIIRRPKLMPKKETQPTVIFLGALTKDKGVEDAIKCFAILARDSNYCFWIVGRAEDRLYLLRLRRIVGKLNLKNRVKFWGFVGQERKFELLARAHVMVNPSMREGWGLVNIEANAMGTPVVGYHSSGLVDSIRNGETGVVIKKNLPEELAVAVSTLLDNTERLDELRRGAISWSRGFSWIKSKEISINYLKKVQNGQV</sequence>
<dbReference type="PATRIC" id="fig|1618578.3.peg.708"/>
<keyword evidence="3" id="KW-0808">Transferase</keyword>
<comment type="caution">
    <text evidence="3">The sequence shown here is derived from an EMBL/GenBank/DDBJ whole genome shotgun (WGS) entry which is preliminary data.</text>
</comment>
<gene>
    <name evidence="3" type="ORF">UV74_C0013G0357</name>
</gene>
<feature type="domain" description="Glycosyltransferase subfamily 4-like N-terminal" evidence="2">
    <location>
        <begin position="12"/>
        <end position="174"/>
    </location>
</feature>
<evidence type="ECO:0000313" key="3">
    <source>
        <dbReference type="EMBL" id="KKS97235.1"/>
    </source>
</evidence>
<dbReference type="InterPro" id="IPR028098">
    <property type="entry name" value="Glyco_trans_4-like_N"/>
</dbReference>
<dbReference type="Proteomes" id="UP000034090">
    <property type="component" value="Unassembled WGS sequence"/>
</dbReference>
<dbReference type="PANTHER" id="PTHR45947">
    <property type="entry name" value="SULFOQUINOVOSYL TRANSFERASE SQD2"/>
    <property type="match status" value="1"/>
</dbReference>